<evidence type="ECO:0000256" key="4">
    <source>
        <dbReference type="ARBA" id="ARBA00022692"/>
    </source>
</evidence>
<evidence type="ECO:0000256" key="2">
    <source>
        <dbReference type="ARBA" id="ARBA00006727"/>
    </source>
</evidence>
<reference evidence="10" key="1">
    <citation type="journal article" date="2021" name="Nat. Commun.">
        <title>Genetic determinants of endophytism in the Arabidopsis root mycobiome.</title>
        <authorList>
            <person name="Mesny F."/>
            <person name="Miyauchi S."/>
            <person name="Thiergart T."/>
            <person name="Pickel B."/>
            <person name="Atanasova L."/>
            <person name="Karlsson M."/>
            <person name="Huettel B."/>
            <person name="Barry K.W."/>
            <person name="Haridas S."/>
            <person name="Chen C."/>
            <person name="Bauer D."/>
            <person name="Andreopoulos W."/>
            <person name="Pangilinan J."/>
            <person name="LaButti K."/>
            <person name="Riley R."/>
            <person name="Lipzen A."/>
            <person name="Clum A."/>
            <person name="Drula E."/>
            <person name="Henrissat B."/>
            <person name="Kohler A."/>
            <person name="Grigoriev I.V."/>
            <person name="Martin F.M."/>
            <person name="Hacquard S."/>
        </authorList>
    </citation>
    <scope>NUCLEOTIDE SEQUENCE</scope>
    <source>
        <strain evidence="10">MPI-SDFR-AT-0117</strain>
    </source>
</reference>
<feature type="transmembrane region" description="Helical" evidence="8">
    <location>
        <begin position="462"/>
        <end position="482"/>
    </location>
</feature>
<feature type="compositionally biased region" description="Low complexity" evidence="7">
    <location>
        <begin position="73"/>
        <end position="86"/>
    </location>
</feature>
<evidence type="ECO:0000256" key="7">
    <source>
        <dbReference type="SAM" id="MobiDB-lite"/>
    </source>
</evidence>
<keyword evidence="11" id="KW-1185">Reference proteome</keyword>
<evidence type="ECO:0000313" key="11">
    <source>
        <dbReference type="Proteomes" id="UP000770015"/>
    </source>
</evidence>
<dbReference type="PROSITE" id="PS50850">
    <property type="entry name" value="MFS"/>
    <property type="match status" value="1"/>
</dbReference>
<dbReference type="EMBL" id="JAGSXJ010000012">
    <property type="protein sequence ID" value="KAH6686659.1"/>
    <property type="molecule type" value="Genomic_DNA"/>
</dbReference>
<dbReference type="Pfam" id="PF07690">
    <property type="entry name" value="MFS_1"/>
    <property type="match status" value="1"/>
</dbReference>
<dbReference type="InterPro" id="IPR036259">
    <property type="entry name" value="MFS_trans_sf"/>
</dbReference>
<feature type="transmembrane region" description="Helical" evidence="8">
    <location>
        <begin position="372"/>
        <end position="391"/>
    </location>
</feature>
<comment type="caution">
    <text evidence="10">The sequence shown here is derived from an EMBL/GenBank/DDBJ whole genome shotgun (WGS) entry which is preliminary data.</text>
</comment>
<feature type="transmembrane region" description="Helical" evidence="8">
    <location>
        <begin position="341"/>
        <end position="360"/>
    </location>
</feature>
<dbReference type="PANTHER" id="PTHR11360">
    <property type="entry name" value="MONOCARBOXYLATE TRANSPORTER"/>
    <property type="match status" value="1"/>
</dbReference>
<feature type="domain" description="Major facilitator superfamily (MFS) profile" evidence="9">
    <location>
        <begin position="98"/>
        <end position="486"/>
    </location>
</feature>
<protein>
    <submittedName>
        <fullName evidence="10">Riboflavin transporter MCH5</fullName>
    </submittedName>
</protein>
<evidence type="ECO:0000256" key="6">
    <source>
        <dbReference type="ARBA" id="ARBA00023136"/>
    </source>
</evidence>
<dbReference type="PANTHER" id="PTHR11360:SF224">
    <property type="entry name" value="MAJOR FACILITATOR SUPERFAMILY (MFS) PROFILE DOMAIN-CONTAINING PROTEIN-RELATED"/>
    <property type="match status" value="1"/>
</dbReference>
<dbReference type="OrthoDB" id="5667at2759"/>
<feature type="transmembrane region" description="Helical" evidence="8">
    <location>
        <begin position="194"/>
        <end position="214"/>
    </location>
</feature>
<dbReference type="AlphaFoldDB" id="A0A9P8VCN9"/>
<evidence type="ECO:0000256" key="1">
    <source>
        <dbReference type="ARBA" id="ARBA00004141"/>
    </source>
</evidence>
<keyword evidence="3" id="KW-0813">Transport</keyword>
<feature type="transmembrane region" description="Helical" evidence="8">
    <location>
        <begin position="135"/>
        <end position="158"/>
    </location>
</feature>
<evidence type="ECO:0000313" key="10">
    <source>
        <dbReference type="EMBL" id="KAH6686659.1"/>
    </source>
</evidence>
<dbReference type="Proteomes" id="UP000770015">
    <property type="component" value="Unassembled WGS sequence"/>
</dbReference>
<dbReference type="InterPro" id="IPR011701">
    <property type="entry name" value="MFS"/>
</dbReference>
<dbReference type="GO" id="GO:0022857">
    <property type="term" value="F:transmembrane transporter activity"/>
    <property type="evidence" value="ECO:0007669"/>
    <property type="project" value="InterPro"/>
</dbReference>
<keyword evidence="4 8" id="KW-0812">Transmembrane</keyword>
<feature type="transmembrane region" description="Helical" evidence="8">
    <location>
        <begin position="397"/>
        <end position="420"/>
    </location>
</feature>
<keyword evidence="5 8" id="KW-1133">Transmembrane helix</keyword>
<feature type="transmembrane region" description="Helical" evidence="8">
    <location>
        <begin position="307"/>
        <end position="329"/>
    </location>
</feature>
<gene>
    <name evidence="10" type="ORF">F5X68DRAFT_261691</name>
</gene>
<evidence type="ECO:0000256" key="3">
    <source>
        <dbReference type="ARBA" id="ARBA00022448"/>
    </source>
</evidence>
<feature type="region of interest" description="Disordered" evidence="7">
    <location>
        <begin position="1"/>
        <end position="87"/>
    </location>
</feature>
<evidence type="ECO:0000259" key="9">
    <source>
        <dbReference type="PROSITE" id="PS50850"/>
    </source>
</evidence>
<evidence type="ECO:0000256" key="8">
    <source>
        <dbReference type="SAM" id="Phobius"/>
    </source>
</evidence>
<feature type="transmembrane region" description="Helical" evidence="8">
    <location>
        <begin position="432"/>
        <end position="456"/>
    </location>
</feature>
<dbReference type="Gene3D" id="1.20.1250.20">
    <property type="entry name" value="MFS general substrate transporter like domains"/>
    <property type="match status" value="2"/>
</dbReference>
<dbReference type="GO" id="GO:0016020">
    <property type="term" value="C:membrane"/>
    <property type="evidence" value="ECO:0007669"/>
    <property type="project" value="UniProtKB-SubCell"/>
</dbReference>
<keyword evidence="6 8" id="KW-0472">Membrane</keyword>
<evidence type="ECO:0000256" key="5">
    <source>
        <dbReference type="ARBA" id="ARBA00022989"/>
    </source>
</evidence>
<feature type="transmembrane region" description="Helical" evidence="8">
    <location>
        <begin position="226"/>
        <end position="246"/>
    </location>
</feature>
<feature type="compositionally biased region" description="Basic and acidic residues" evidence="7">
    <location>
        <begin position="56"/>
        <end position="71"/>
    </location>
</feature>
<comment type="similarity">
    <text evidence="2">Belongs to the major facilitator superfamily. Monocarboxylate porter (TC 2.A.1.13) family.</text>
</comment>
<feature type="transmembrane region" description="Helical" evidence="8">
    <location>
        <begin position="99"/>
        <end position="123"/>
    </location>
</feature>
<sequence>MALSRDDNASTTSQSTYAEKPAPSDADNGKAVTPTEAGSPRVSSPALRQPATDMAPELRDDDVTPDAEKDVSTGTEEASAAAAPSGFNPEDFPDGGLRAWLVVLGGFCSLFCTFGLVNCVGVFQEYYLRGPLSNYSASTVSWITSMQVWTMTFGGAVFGRLYDSYGPRPLIIGGTIVYVFGLMMTSLAHKYYQFILAQSIVASIGSSAVFQSSLVAVSTWFYRRRAAALGIMVSGSSLGGVILPIMMTRMINADIDNVGFPWTIRAVGFLFLGLLIITCLTVRARIPPTPRPFRLKEYSDNLKDVNLVLVITASFLFYWGMFLPFNYIILQAQDQGMDPTLTTYLLPIMNAVSIFGRILPGFAADKLGRYNVMIFITLLSAIVTLGLWIPGKNNASIIAYMVVFGFSSGGFISLAPALVAQISDIRQIGIRTGVVFAIQSFGALTGSPIGGAIVAAQGGSYLGLQLFCGITMVASASVLCYARYRQAGFDLKKVV</sequence>
<proteinExistence type="inferred from homology"/>
<dbReference type="InterPro" id="IPR020846">
    <property type="entry name" value="MFS_dom"/>
</dbReference>
<comment type="subcellular location">
    <subcellularLocation>
        <location evidence="1">Membrane</location>
        <topology evidence="1">Multi-pass membrane protein</topology>
    </subcellularLocation>
</comment>
<dbReference type="InterPro" id="IPR050327">
    <property type="entry name" value="Proton-linked_MCT"/>
</dbReference>
<dbReference type="SUPFAM" id="SSF103473">
    <property type="entry name" value="MFS general substrate transporter"/>
    <property type="match status" value="1"/>
</dbReference>
<organism evidence="10 11">
    <name type="scientific">Plectosphaerella plurivora</name>
    <dbReference type="NCBI Taxonomy" id="936078"/>
    <lineage>
        <taxon>Eukaryota</taxon>
        <taxon>Fungi</taxon>
        <taxon>Dikarya</taxon>
        <taxon>Ascomycota</taxon>
        <taxon>Pezizomycotina</taxon>
        <taxon>Sordariomycetes</taxon>
        <taxon>Hypocreomycetidae</taxon>
        <taxon>Glomerellales</taxon>
        <taxon>Plectosphaerellaceae</taxon>
        <taxon>Plectosphaerella</taxon>
    </lineage>
</organism>
<name>A0A9P8VCN9_9PEZI</name>
<feature type="transmembrane region" description="Helical" evidence="8">
    <location>
        <begin position="170"/>
        <end position="188"/>
    </location>
</feature>
<accession>A0A9P8VCN9</accession>
<feature type="transmembrane region" description="Helical" evidence="8">
    <location>
        <begin position="266"/>
        <end position="286"/>
    </location>
</feature>
<dbReference type="CDD" id="cd17352">
    <property type="entry name" value="MFS_MCT_SLC16"/>
    <property type="match status" value="1"/>
</dbReference>